<keyword evidence="3" id="KW-1185">Reference proteome</keyword>
<evidence type="ECO:0000256" key="1">
    <source>
        <dbReference type="SAM" id="MobiDB-lite"/>
    </source>
</evidence>
<dbReference type="HOGENOM" id="CLU_897669_0_0_1"/>
<dbReference type="STRING" id="578455.G2RF75"/>
<dbReference type="AlphaFoldDB" id="G2RF75"/>
<dbReference type="RefSeq" id="XP_003656694.1">
    <property type="nucleotide sequence ID" value="XM_003656646.1"/>
</dbReference>
<feature type="compositionally biased region" description="Polar residues" evidence="1">
    <location>
        <begin position="15"/>
        <end position="25"/>
    </location>
</feature>
<feature type="region of interest" description="Disordered" evidence="1">
    <location>
        <begin position="1"/>
        <end position="25"/>
    </location>
</feature>
<dbReference type="KEGG" id="ttt:THITE_2121688"/>
<dbReference type="GeneID" id="11522803"/>
<organism evidence="2 3">
    <name type="scientific">Thermothielavioides terrestris (strain ATCC 38088 / NRRL 8126)</name>
    <name type="common">Thielavia terrestris</name>
    <dbReference type="NCBI Taxonomy" id="578455"/>
    <lineage>
        <taxon>Eukaryota</taxon>
        <taxon>Fungi</taxon>
        <taxon>Dikarya</taxon>
        <taxon>Ascomycota</taxon>
        <taxon>Pezizomycotina</taxon>
        <taxon>Sordariomycetes</taxon>
        <taxon>Sordariomycetidae</taxon>
        <taxon>Sordariales</taxon>
        <taxon>Chaetomiaceae</taxon>
        <taxon>Thermothielavioides</taxon>
        <taxon>Thermothielavioides terrestris</taxon>
    </lineage>
</organism>
<reference evidence="2 3" key="1">
    <citation type="journal article" date="2011" name="Nat. Biotechnol.">
        <title>Comparative genomic analysis of the thermophilic biomass-degrading fungi Myceliophthora thermophila and Thielavia terrestris.</title>
        <authorList>
            <person name="Berka R.M."/>
            <person name="Grigoriev I.V."/>
            <person name="Otillar R."/>
            <person name="Salamov A."/>
            <person name="Grimwood J."/>
            <person name="Reid I."/>
            <person name="Ishmael N."/>
            <person name="John T."/>
            <person name="Darmond C."/>
            <person name="Moisan M.-C."/>
            <person name="Henrissat B."/>
            <person name="Coutinho P.M."/>
            <person name="Lombard V."/>
            <person name="Natvig D.O."/>
            <person name="Lindquist E."/>
            <person name="Schmutz J."/>
            <person name="Lucas S."/>
            <person name="Harris P."/>
            <person name="Powlowski J."/>
            <person name="Bellemare A."/>
            <person name="Taylor D."/>
            <person name="Butler G."/>
            <person name="de Vries R.P."/>
            <person name="Allijn I.E."/>
            <person name="van den Brink J."/>
            <person name="Ushinsky S."/>
            <person name="Storms R."/>
            <person name="Powell A.J."/>
            <person name="Paulsen I.T."/>
            <person name="Elbourne L.D.H."/>
            <person name="Baker S.E."/>
            <person name="Magnuson J."/>
            <person name="LaBoissiere S."/>
            <person name="Clutterbuck A.J."/>
            <person name="Martinez D."/>
            <person name="Wogulis M."/>
            <person name="de Leon A.L."/>
            <person name="Rey M.W."/>
            <person name="Tsang A."/>
        </authorList>
    </citation>
    <scope>NUCLEOTIDE SEQUENCE [LARGE SCALE GENOMIC DNA]</scope>
    <source>
        <strain evidence="3">ATCC 38088 / NRRL 8126</strain>
    </source>
</reference>
<evidence type="ECO:0000313" key="2">
    <source>
        <dbReference type="EMBL" id="AEO70358.1"/>
    </source>
</evidence>
<sequence>MHQQGANRVGAEQVNGPSACSPSFLTRQTGARLGARKATTRWASLDAAFDLNLGRAGRTYEDPSFDRRQKPDWALCSVDRKSPLSDGSFRYDNLLPGDSKLSNKWHSSWYQRSDLHPGYLQVWKDPVRQILSYCRHNRCRYGFLITDAELVVMRVTPMPTAESSVTTRQASQAEALAAHYRHISTSTTMSSLSSSLRDMSLDSSSSYRPNDLAEDGYIVEYTAPSLGEIVDSRTLRFSWVCSTWLGLPALALTHLNSATRALTRAGRCLMEHSSTTLRAWHWRRRSSWSIRTRRLKEGHVGLRPQTDSLS</sequence>
<dbReference type="EMBL" id="CP003013">
    <property type="protein sequence ID" value="AEO70358.1"/>
    <property type="molecule type" value="Genomic_DNA"/>
</dbReference>
<dbReference type="OrthoDB" id="4583042at2759"/>
<evidence type="ECO:0000313" key="3">
    <source>
        <dbReference type="Proteomes" id="UP000008181"/>
    </source>
</evidence>
<proteinExistence type="predicted"/>
<protein>
    <submittedName>
        <fullName evidence="2">Uncharacterized protein</fullName>
    </submittedName>
</protein>
<accession>G2RF75</accession>
<gene>
    <name evidence="2" type="ORF">THITE_2121688</name>
</gene>
<dbReference type="Proteomes" id="UP000008181">
    <property type="component" value="Chromosome 5"/>
</dbReference>
<name>G2RF75_THETT</name>